<protein>
    <submittedName>
        <fullName evidence="1">Uncharacterized protein</fullName>
    </submittedName>
</protein>
<proteinExistence type="predicted"/>
<keyword evidence="2" id="KW-1185">Reference proteome</keyword>
<sequence length="49" mass="6077">MIYYRFYYYNAFKEDDLIDRNLITCYYWFPTPTKSTLSSICIYYGLPHI</sequence>
<dbReference type="Proteomes" id="UP000032142">
    <property type="component" value="Unassembled WGS sequence"/>
</dbReference>
<evidence type="ECO:0000313" key="1">
    <source>
        <dbReference type="EMBL" id="KHG17253.1"/>
    </source>
</evidence>
<dbReference type="EMBL" id="KN407859">
    <property type="protein sequence ID" value="KHG17253.1"/>
    <property type="molecule type" value="Genomic_DNA"/>
</dbReference>
<name>A0A0B0NRU9_GOSAR</name>
<accession>A0A0B0NRU9</accession>
<evidence type="ECO:0000313" key="2">
    <source>
        <dbReference type="Proteomes" id="UP000032142"/>
    </source>
</evidence>
<gene>
    <name evidence="1" type="ORF">F383_21443</name>
</gene>
<dbReference type="AlphaFoldDB" id="A0A0B0NRU9"/>
<reference evidence="2" key="1">
    <citation type="submission" date="2014-09" db="EMBL/GenBank/DDBJ databases">
        <authorList>
            <person name="Mudge J."/>
            <person name="Ramaraj T."/>
            <person name="Lindquist I.E."/>
            <person name="Bharti A.K."/>
            <person name="Sundararajan A."/>
            <person name="Cameron C.T."/>
            <person name="Woodward J.E."/>
            <person name="May G.D."/>
            <person name="Brubaker C."/>
            <person name="Broadhvest J."/>
            <person name="Wilkins T.A."/>
        </authorList>
    </citation>
    <scope>NUCLEOTIDE SEQUENCE</scope>
    <source>
        <strain evidence="2">cv. AKA8401</strain>
    </source>
</reference>
<organism evidence="1 2">
    <name type="scientific">Gossypium arboreum</name>
    <name type="common">Tree cotton</name>
    <name type="synonym">Gossypium nanking</name>
    <dbReference type="NCBI Taxonomy" id="29729"/>
    <lineage>
        <taxon>Eukaryota</taxon>
        <taxon>Viridiplantae</taxon>
        <taxon>Streptophyta</taxon>
        <taxon>Embryophyta</taxon>
        <taxon>Tracheophyta</taxon>
        <taxon>Spermatophyta</taxon>
        <taxon>Magnoliopsida</taxon>
        <taxon>eudicotyledons</taxon>
        <taxon>Gunneridae</taxon>
        <taxon>Pentapetalae</taxon>
        <taxon>rosids</taxon>
        <taxon>malvids</taxon>
        <taxon>Malvales</taxon>
        <taxon>Malvaceae</taxon>
        <taxon>Malvoideae</taxon>
        <taxon>Gossypium</taxon>
    </lineage>
</organism>